<feature type="signal peptide" evidence="4">
    <location>
        <begin position="1"/>
        <end position="28"/>
    </location>
</feature>
<dbReference type="InterPro" id="IPR058626">
    <property type="entry name" value="MdtA-like_b-barrel"/>
</dbReference>
<sequence>MEYTPMATKIWPVPLALAVSLAALGLTACGGDQPQQQQQGGMPPAPVTVAEVDSENVTYFGEYAARVRGAREVEIAAQVSGILQERRFDEGTEVEQGETLFQIDPEPYEIQLATARAALSDAESANRQAQSEWDRVSGLFERDAVSRRDFEQAQSNRDTAEASVARARAALQDAERNLRYTRVESPVNGMAGSERVTVGNLIQSGMTLTHVTQVDPIRVHFSIPETDAFSHRSAHNNDSADDVVNKAWAILPDGSEYAEVGEINFIDPRIDEQSGSVAMRAEFSNAERQLIPGQFIRVRVVVGQYDDVFMIEPTAVSQSQDGAQVFVLDGDAKVRAQPVELGPVIDGRQLVISGLSSGDQLVINGHVALRDGADVQVTNQGNGES</sequence>
<dbReference type="PANTHER" id="PTHR30158">
    <property type="entry name" value="ACRA/E-RELATED COMPONENT OF DRUG EFFLUX TRANSPORTER"/>
    <property type="match status" value="1"/>
</dbReference>
<proteinExistence type="inferred from homology"/>
<dbReference type="InterPro" id="IPR058625">
    <property type="entry name" value="MdtA-like_BSH"/>
</dbReference>
<evidence type="ECO:0000259" key="8">
    <source>
        <dbReference type="Pfam" id="PF25967"/>
    </source>
</evidence>
<dbReference type="Gene3D" id="1.10.287.470">
    <property type="entry name" value="Helix hairpin bin"/>
    <property type="match status" value="1"/>
</dbReference>
<dbReference type="InterPro" id="IPR058624">
    <property type="entry name" value="MdtA-like_HH"/>
</dbReference>
<reference evidence="9 10" key="1">
    <citation type="journal article" date="2018" name="Front. Microbiol.">
        <title>Genome-Based Analysis Reveals the Taxonomy and Diversity of the Family Idiomarinaceae.</title>
        <authorList>
            <person name="Liu Y."/>
            <person name="Lai Q."/>
            <person name="Shao Z."/>
        </authorList>
    </citation>
    <scope>NUCLEOTIDE SEQUENCE [LARGE SCALE GENOMIC DNA]</scope>
    <source>
        <strain evidence="9 10">GBSy1</strain>
    </source>
</reference>
<dbReference type="Pfam" id="PF25876">
    <property type="entry name" value="HH_MFP_RND"/>
    <property type="match status" value="1"/>
</dbReference>
<evidence type="ECO:0000259" key="6">
    <source>
        <dbReference type="Pfam" id="PF25917"/>
    </source>
</evidence>
<evidence type="ECO:0000256" key="3">
    <source>
        <dbReference type="SAM" id="Coils"/>
    </source>
</evidence>
<evidence type="ECO:0000256" key="2">
    <source>
        <dbReference type="ARBA" id="ARBA00009477"/>
    </source>
</evidence>
<comment type="subcellular location">
    <subcellularLocation>
        <location evidence="1">Cell inner membrane</location>
        <topology evidence="1">Lipid-anchor</topology>
    </subcellularLocation>
</comment>
<feature type="domain" description="Multidrug resistance protein MdtA-like barrel-sandwich hybrid" evidence="6">
    <location>
        <begin position="71"/>
        <end position="212"/>
    </location>
</feature>
<feature type="domain" description="Multidrug resistance protein MdtA-like C-terminal permuted SH3" evidence="8">
    <location>
        <begin position="314"/>
        <end position="365"/>
    </location>
</feature>
<dbReference type="InterPro" id="IPR006143">
    <property type="entry name" value="RND_pump_MFP"/>
</dbReference>
<dbReference type="Proteomes" id="UP000287410">
    <property type="component" value="Unassembled WGS sequence"/>
</dbReference>
<dbReference type="SUPFAM" id="SSF111369">
    <property type="entry name" value="HlyD-like secretion proteins"/>
    <property type="match status" value="1"/>
</dbReference>
<evidence type="ECO:0000259" key="7">
    <source>
        <dbReference type="Pfam" id="PF25944"/>
    </source>
</evidence>
<feature type="coiled-coil region" evidence="3">
    <location>
        <begin position="112"/>
        <end position="184"/>
    </location>
</feature>
<dbReference type="EMBL" id="PIPN01000001">
    <property type="protein sequence ID" value="RUO31923.1"/>
    <property type="molecule type" value="Genomic_DNA"/>
</dbReference>
<comment type="caution">
    <text evidence="9">The sequence shown here is derived from an EMBL/GenBank/DDBJ whole genome shotgun (WGS) entry which is preliminary data.</text>
</comment>
<organism evidence="9 10">
    <name type="scientific">Aliidiomarina sedimenti</name>
    <dbReference type="NCBI Taxonomy" id="1933879"/>
    <lineage>
        <taxon>Bacteria</taxon>
        <taxon>Pseudomonadati</taxon>
        <taxon>Pseudomonadota</taxon>
        <taxon>Gammaproteobacteria</taxon>
        <taxon>Alteromonadales</taxon>
        <taxon>Idiomarinaceae</taxon>
        <taxon>Aliidiomarina</taxon>
    </lineage>
</organism>
<name>A0ABY0C2B8_9GAMM</name>
<evidence type="ECO:0000313" key="9">
    <source>
        <dbReference type="EMBL" id="RUO31923.1"/>
    </source>
</evidence>
<feature type="domain" description="Multidrug resistance protein MdtA-like beta-barrel" evidence="7">
    <location>
        <begin position="216"/>
        <end position="303"/>
    </location>
</feature>
<comment type="similarity">
    <text evidence="2">Belongs to the membrane fusion protein (MFP) (TC 8.A.1) family.</text>
</comment>
<accession>A0ABY0C2B8</accession>
<feature type="chain" id="PRO_5046524195" evidence="4">
    <location>
        <begin position="29"/>
        <end position="385"/>
    </location>
</feature>
<dbReference type="InterPro" id="IPR058627">
    <property type="entry name" value="MdtA-like_C"/>
</dbReference>
<dbReference type="Pfam" id="PF25944">
    <property type="entry name" value="Beta-barrel_RND"/>
    <property type="match status" value="1"/>
</dbReference>
<evidence type="ECO:0000256" key="4">
    <source>
        <dbReference type="SAM" id="SignalP"/>
    </source>
</evidence>
<dbReference type="NCBIfam" id="TIGR01730">
    <property type="entry name" value="RND_mfp"/>
    <property type="match status" value="1"/>
</dbReference>
<gene>
    <name evidence="9" type="ORF">CWE12_02690</name>
</gene>
<dbReference type="Pfam" id="PF25967">
    <property type="entry name" value="RND-MFP_C"/>
    <property type="match status" value="1"/>
</dbReference>
<protein>
    <submittedName>
        <fullName evidence="9">Efflux transporter periplasmic adaptor subunit</fullName>
    </submittedName>
</protein>
<keyword evidence="10" id="KW-1185">Reference proteome</keyword>
<keyword evidence="4" id="KW-0732">Signal</keyword>
<evidence type="ECO:0000259" key="5">
    <source>
        <dbReference type="Pfam" id="PF25876"/>
    </source>
</evidence>
<dbReference type="Gene3D" id="2.40.30.170">
    <property type="match status" value="1"/>
</dbReference>
<evidence type="ECO:0000313" key="10">
    <source>
        <dbReference type="Proteomes" id="UP000287410"/>
    </source>
</evidence>
<dbReference type="Pfam" id="PF25917">
    <property type="entry name" value="BSH_RND"/>
    <property type="match status" value="1"/>
</dbReference>
<keyword evidence="3" id="KW-0175">Coiled coil</keyword>
<dbReference type="Gene3D" id="2.40.420.20">
    <property type="match status" value="1"/>
</dbReference>
<feature type="domain" description="Multidrug resistance protein MdtA-like alpha-helical hairpin" evidence="5">
    <location>
        <begin position="111"/>
        <end position="181"/>
    </location>
</feature>
<evidence type="ECO:0000256" key="1">
    <source>
        <dbReference type="ARBA" id="ARBA00004519"/>
    </source>
</evidence>
<dbReference type="Gene3D" id="2.40.50.100">
    <property type="match status" value="1"/>
</dbReference>